<name>A0ACC3YLL4_COLTU</name>
<accession>A0ACC3YLL4</accession>
<protein>
    <submittedName>
        <fullName evidence="1">WD repeat-containing protein</fullName>
    </submittedName>
</protein>
<dbReference type="EMBL" id="VUJX02000008">
    <property type="protein sequence ID" value="KAL0932799.1"/>
    <property type="molecule type" value="Genomic_DNA"/>
</dbReference>
<evidence type="ECO:0000313" key="1">
    <source>
        <dbReference type="EMBL" id="KAL0932799.1"/>
    </source>
</evidence>
<dbReference type="Proteomes" id="UP000805649">
    <property type="component" value="Unassembled WGS sequence"/>
</dbReference>
<organism evidence="1 2">
    <name type="scientific">Colletotrichum truncatum</name>
    <name type="common">Anthracnose fungus</name>
    <name type="synonym">Colletotrichum capsici</name>
    <dbReference type="NCBI Taxonomy" id="5467"/>
    <lineage>
        <taxon>Eukaryota</taxon>
        <taxon>Fungi</taxon>
        <taxon>Dikarya</taxon>
        <taxon>Ascomycota</taxon>
        <taxon>Pezizomycotina</taxon>
        <taxon>Sordariomycetes</taxon>
        <taxon>Hypocreomycetidae</taxon>
        <taxon>Glomerellales</taxon>
        <taxon>Glomerellaceae</taxon>
        <taxon>Colletotrichum</taxon>
        <taxon>Colletotrichum truncatum species complex</taxon>
    </lineage>
</organism>
<proteinExistence type="predicted"/>
<reference evidence="1 2" key="1">
    <citation type="journal article" date="2020" name="Phytopathology">
        <title>Genome Sequence Resources of Colletotrichum truncatum, C. plurivorum, C. musicola, and C. sojae: Four Species Pathogenic to Soybean (Glycine max).</title>
        <authorList>
            <person name="Rogerio F."/>
            <person name="Boufleur T.R."/>
            <person name="Ciampi-Guillardi M."/>
            <person name="Sukno S.A."/>
            <person name="Thon M.R."/>
            <person name="Massola Junior N.S."/>
            <person name="Baroncelli R."/>
        </authorList>
    </citation>
    <scope>NUCLEOTIDE SEQUENCE [LARGE SCALE GENOMIC DNA]</scope>
    <source>
        <strain evidence="1 2">CMES1059</strain>
    </source>
</reference>
<sequence>MADIDKYTVGWISNIRLEYVAATAFLDRIENLEPVNNLEYTCGKIGNHNVVIACIPTGELGVAGSAIVATNLKNIFRNIKFILMVGIAGGAPSLVHDIRLGDVVVGSRGSSGKPGGVFQYDKGKSIQNQPFYSTGRVKEPPAFLQLAVDRLKDRYERDGHQLQESIEEVLTRFPKLRQRYQKQSDDDFLFRSDIIHDDNSQNSNCSWCPADPTNLILRLRRDENTDDPSVHHGIIASASQVVKDGHLRDKLASQKDVLCFDIGSAGVMGYLPCLVIRGICDYSDSHPRRLWYGYAAMTSTAYAKDLLSCIPQQDFELKGSNATTLLQSSGVASTGISRNSTIDLRQRNHLGNAYELHSNSLNIPKPPSSQDTQSWNGSARNSVYEVPLTVGNGEQNILAPSADLDLAAVAVAYAKPHQQNSVLSHLRGYTFHQTTLVVMFAVFFALGGAMIAMALSQVREPICNPQPRTLRSDDGFWVLLCQVFLHILSMYCTIYAVMQNNEVKASIANFWFRSSLVVSSSATTASVFVYGWSWQASAALSFISAFSQLIPAGQLAASLGSDDLKKKLRKRATLNLEEGHTD</sequence>
<keyword evidence="2" id="KW-1185">Reference proteome</keyword>
<evidence type="ECO:0000313" key="2">
    <source>
        <dbReference type="Proteomes" id="UP000805649"/>
    </source>
</evidence>
<comment type="caution">
    <text evidence="1">The sequence shown here is derived from an EMBL/GenBank/DDBJ whole genome shotgun (WGS) entry which is preliminary data.</text>
</comment>
<gene>
    <name evidence="1" type="ORF">CTRU02_211762</name>
</gene>